<dbReference type="InterPro" id="IPR009100">
    <property type="entry name" value="AcylCoA_DH/oxidase_NM_dom_sf"/>
</dbReference>
<dbReference type="Pfam" id="PF02770">
    <property type="entry name" value="Acyl-CoA_dh_M"/>
    <property type="match status" value="1"/>
</dbReference>
<evidence type="ECO:0000313" key="9">
    <source>
        <dbReference type="Proteomes" id="UP000269265"/>
    </source>
</evidence>
<dbReference type="SUPFAM" id="SSF56645">
    <property type="entry name" value="Acyl-CoA dehydrogenase NM domain-like"/>
    <property type="match status" value="1"/>
</dbReference>
<dbReference type="PANTHER" id="PTHR43884:SF12">
    <property type="entry name" value="ISOVALERYL-COA DEHYDROGENASE, MITOCHONDRIAL-RELATED"/>
    <property type="match status" value="1"/>
</dbReference>
<dbReference type="PANTHER" id="PTHR43884">
    <property type="entry name" value="ACYL-COA DEHYDROGENASE"/>
    <property type="match status" value="1"/>
</dbReference>
<organism evidence="8 9">
    <name type="scientific">Aquabacterium soli</name>
    <dbReference type="NCBI Taxonomy" id="2493092"/>
    <lineage>
        <taxon>Bacteria</taxon>
        <taxon>Pseudomonadati</taxon>
        <taxon>Pseudomonadota</taxon>
        <taxon>Betaproteobacteria</taxon>
        <taxon>Burkholderiales</taxon>
        <taxon>Aquabacterium</taxon>
    </lineage>
</organism>
<comment type="caution">
    <text evidence="8">The sequence shown here is derived from an EMBL/GenBank/DDBJ whole genome shotgun (WGS) entry which is preliminary data.</text>
</comment>
<dbReference type="InterPro" id="IPR006091">
    <property type="entry name" value="Acyl-CoA_Oxase/DH_mid-dom"/>
</dbReference>
<sequence length="465" mass="50245">MSAPWPAGLPPLPQPIAGHLPPEHPLSPRRALQALDPKVRLLLAYAPQSAWDTDTASLPRRLQRYRRQARAFAQTHLAPAALAIDAGPHLPAGQMAPEALAILREAGRQGWLSDLLPAPLGSCPWLDAPYPMVWRTCLKVEEFARACGGLMLLLCAHFLGMGPILVSGQLPLMWRTLRPATRANLRGDPHLFAFAITEPGAGSDAEDGHGAATNQPGLVARRQGDGWCLNGQKVFISGGDIARQITVFAALEGEGFDSWTCFLVDSRSPGFRAARTELKMGMRASSAAHLVFDNVWVSDACVVGGLRSGWSLNRATLNLSRLPVGAMAVGLAQAAVDIAVHHACTQRLGGRPLIDFQDVQLALADMMAATSAARTLVWQGARTWTPRQAVASMAKFHNTDTALRVIEQAMDLLGEHAVLHRNRLEKLYRDARVTQIFEGTNQINRLAVIEDHQEALAALVASKPA</sequence>
<dbReference type="EMBL" id="RSED01000010">
    <property type="protein sequence ID" value="RRS03647.1"/>
    <property type="molecule type" value="Genomic_DNA"/>
</dbReference>
<feature type="domain" description="Acyl-CoA dehydrogenase/oxidase C-terminal" evidence="5">
    <location>
        <begin position="308"/>
        <end position="449"/>
    </location>
</feature>
<comment type="similarity">
    <text evidence="2">Belongs to the acyl-CoA dehydrogenase family.</text>
</comment>
<dbReference type="GO" id="GO:0050660">
    <property type="term" value="F:flavin adenine dinucleotide binding"/>
    <property type="evidence" value="ECO:0007669"/>
    <property type="project" value="InterPro"/>
</dbReference>
<evidence type="ECO:0000256" key="3">
    <source>
        <dbReference type="ARBA" id="ARBA00022630"/>
    </source>
</evidence>
<feature type="domain" description="Acyl-CoA oxidase/dehydrogenase middle" evidence="6">
    <location>
        <begin position="193"/>
        <end position="295"/>
    </location>
</feature>
<dbReference type="RefSeq" id="WP_125243853.1">
    <property type="nucleotide sequence ID" value="NZ_RSED01000010.1"/>
</dbReference>
<evidence type="ECO:0000259" key="7">
    <source>
        <dbReference type="Pfam" id="PF02771"/>
    </source>
</evidence>
<reference evidence="8 9" key="1">
    <citation type="submission" date="2018-12" db="EMBL/GenBank/DDBJ databases">
        <title>The whole draft genome of Aquabacterium sp. SJQ9.</title>
        <authorList>
            <person name="Sun L."/>
            <person name="Gao X."/>
            <person name="Chen W."/>
            <person name="Huang K."/>
        </authorList>
    </citation>
    <scope>NUCLEOTIDE SEQUENCE [LARGE SCALE GENOMIC DNA]</scope>
    <source>
        <strain evidence="8 9">SJQ9</strain>
    </source>
</reference>
<gene>
    <name evidence="8" type="ORF">EIP75_13705</name>
</gene>
<accession>A0A426V9K9</accession>
<evidence type="ECO:0000256" key="2">
    <source>
        <dbReference type="ARBA" id="ARBA00009347"/>
    </source>
</evidence>
<dbReference type="SUPFAM" id="SSF47203">
    <property type="entry name" value="Acyl-CoA dehydrogenase C-terminal domain-like"/>
    <property type="match status" value="1"/>
</dbReference>
<evidence type="ECO:0000259" key="5">
    <source>
        <dbReference type="Pfam" id="PF00441"/>
    </source>
</evidence>
<keyword evidence="9" id="KW-1185">Reference proteome</keyword>
<keyword evidence="3" id="KW-0285">Flavoprotein</keyword>
<dbReference type="OrthoDB" id="7316074at2"/>
<dbReference type="Gene3D" id="2.40.110.10">
    <property type="entry name" value="Butyryl-CoA Dehydrogenase, subunit A, domain 2"/>
    <property type="match status" value="1"/>
</dbReference>
<dbReference type="AlphaFoldDB" id="A0A426V9K9"/>
<dbReference type="Proteomes" id="UP000269265">
    <property type="component" value="Unassembled WGS sequence"/>
</dbReference>
<dbReference type="InterPro" id="IPR036250">
    <property type="entry name" value="AcylCo_DH-like_C"/>
</dbReference>
<dbReference type="Pfam" id="PF00441">
    <property type="entry name" value="Acyl-CoA_dh_1"/>
    <property type="match status" value="1"/>
</dbReference>
<keyword evidence="4" id="KW-0274">FAD</keyword>
<protein>
    <submittedName>
        <fullName evidence="8">Acyl-CoA dehydrogenase</fullName>
    </submittedName>
</protein>
<proteinExistence type="inferred from homology"/>
<comment type="cofactor">
    <cofactor evidence="1">
        <name>FAD</name>
        <dbReference type="ChEBI" id="CHEBI:57692"/>
    </cofactor>
</comment>
<dbReference type="GO" id="GO:0003995">
    <property type="term" value="F:acyl-CoA dehydrogenase activity"/>
    <property type="evidence" value="ECO:0007669"/>
    <property type="project" value="TreeGrafter"/>
</dbReference>
<name>A0A426V9K9_9BURK</name>
<dbReference type="Pfam" id="PF02771">
    <property type="entry name" value="Acyl-CoA_dh_N"/>
    <property type="match status" value="1"/>
</dbReference>
<evidence type="ECO:0000313" key="8">
    <source>
        <dbReference type="EMBL" id="RRS03647.1"/>
    </source>
</evidence>
<evidence type="ECO:0000256" key="4">
    <source>
        <dbReference type="ARBA" id="ARBA00022827"/>
    </source>
</evidence>
<dbReference type="InterPro" id="IPR009075">
    <property type="entry name" value="AcylCo_DH/oxidase_C"/>
</dbReference>
<dbReference type="InterPro" id="IPR046373">
    <property type="entry name" value="Acyl-CoA_Oxase/DH_mid-dom_sf"/>
</dbReference>
<feature type="domain" description="Acyl-CoA dehydrogenase/oxidase N-terminal" evidence="7">
    <location>
        <begin position="63"/>
        <end position="168"/>
    </location>
</feature>
<dbReference type="InterPro" id="IPR013786">
    <property type="entry name" value="AcylCoA_DH/ox_N"/>
</dbReference>
<dbReference type="Gene3D" id="1.10.540.10">
    <property type="entry name" value="Acyl-CoA dehydrogenase/oxidase, N-terminal domain"/>
    <property type="match status" value="1"/>
</dbReference>
<dbReference type="Gene3D" id="1.20.140.10">
    <property type="entry name" value="Butyryl-CoA Dehydrogenase, subunit A, domain 3"/>
    <property type="match status" value="1"/>
</dbReference>
<dbReference type="InterPro" id="IPR037069">
    <property type="entry name" value="AcylCoA_DH/ox_N_sf"/>
</dbReference>
<evidence type="ECO:0000259" key="6">
    <source>
        <dbReference type="Pfam" id="PF02770"/>
    </source>
</evidence>
<evidence type="ECO:0000256" key="1">
    <source>
        <dbReference type="ARBA" id="ARBA00001974"/>
    </source>
</evidence>